<evidence type="ECO:0000313" key="6">
    <source>
        <dbReference type="Proteomes" id="UP000184536"/>
    </source>
</evidence>
<dbReference type="EMBL" id="FQZV01000019">
    <property type="protein sequence ID" value="SHJ28068.1"/>
    <property type="molecule type" value="Genomic_DNA"/>
</dbReference>
<dbReference type="InterPro" id="IPR003593">
    <property type="entry name" value="AAA+_ATPase"/>
</dbReference>
<dbReference type="GO" id="GO:0016887">
    <property type="term" value="F:ATP hydrolysis activity"/>
    <property type="evidence" value="ECO:0007669"/>
    <property type="project" value="InterPro"/>
</dbReference>
<sequence length="233" mass="27191">MELLIKDLHKNYGSLEVIAGLNIALPSGRIHCVFGPSGCGKTTLMNILTGLIQPDKGEIQGFSNKTFSYIFQEDRLLPWCTVEENLLFVLENRYERSEAVKRVDKYLSLVDLERFRKSYPEELSGGMRQRVTIARAFAYGGDIFAMDEPFKGLHLELKKTLMDYIIHYWYDKKPFFIFITHDIDEALYLADDIYVFQGPPLNLEKQITIDIPHIRRECRKEQMNHYKALLMKK</sequence>
<dbReference type="PROSITE" id="PS00211">
    <property type="entry name" value="ABC_TRANSPORTER_1"/>
    <property type="match status" value="1"/>
</dbReference>
<evidence type="ECO:0000256" key="1">
    <source>
        <dbReference type="ARBA" id="ARBA00022448"/>
    </source>
</evidence>
<dbReference type="STRING" id="1121919.SAMN02745975_01702"/>
<evidence type="ECO:0000313" key="5">
    <source>
        <dbReference type="EMBL" id="SHJ28068.1"/>
    </source>
</evidence>
<dbReference type="PANTHER" id="PTHR42788:SF13">
    <property type="entry name" value="ALIPHATIC SULFONATES IMPORT ATP-BINDING PROTEIN SSUB"/>
    <property type="match status" value="1"/>
</dbReference>
<dbReference type="SMART" id="SM00382">
    <property type="entry name" value="AAA"/>
    <property type="match status" value="1"/>
</dbReference>
<dbReference type="InterPro" id="IPR017871">
    <property type="entry name" value="ABC_transporter-like_CS"/>
</dbReference>
<dbReference type="SUPFAM" id="SSF52540">
    <property type="entry name" value="P-loop containing nucleoside triphosphate hydrolases"/>
    <property type="match status" value="1"/>
</dbReference>
<dbReference type="GO" id="GO:0005524">
    <property type="term" value="F:ATP binding"/>
    <property type="evidence" value="ECO:0007669"/>
    <property type="project" value="UniProtKB-KW"/>
</dbReference>
<keyword evidence="2" id="KW-0547">Nucleotide-binding</keyword>
<accession>A0A1M6I0U3</accession>
<dbReference type="InterPro" id="IPR050166">
    <property type="entry name" value="ABC_transporter_ATP-bind"/>
</dbReference>
<dbReference type="RefSeq" id="WP_190014323.1">
    <property type="nucleotide sequence ID" value="NZ_FQZV01000019.1"/>
</dbReference>
<dbReference type="Pfam" id="PF00005">
    <property type="entry name" value="ABC_tran"/>
    <property type="match status" value="1"/>
</dbReference>
<dbReference type="PANTHER" id="PTHR42788">
    <property type="entry name" value="TAURINE IMPORT ATP-BINDING PROTEIN-RELATED"/>
    <property type="match status" value="1"/>
</dbReference>
<keyword evidence="6" id="KW-1185">Reference proteome</keyword>
<reference evidence="6" key="1">
    <citation type="submission" date="2016-11" db="EMBL/GenBank/DDBJ databases">
        <authorList>
            <person name="Varghese N."/>
            <person name="Submissions S."/>
        </authorList>
    </citation>
    <scope>NUCLEOTIDE SEQUENCE [LARGE SCALE GENOMIC DNA]</scope>
    <source>
        <strain evidence="6">DSM 17957</strain>
    </source>
</reference>
<keyword evidence="3 5" id="KW-0067">ATP-binding</keyword>
<evidence type="ECO:0000259" key="4">
    <source>
        <dbReference type="PROSITE" id="PS50893"/>
    </source>
</evidence>
<protein>
    <submittedName>
        <fullName evidence="5">NitT/TauT family transport system ATP-binding protein</fullName>
    </submittedName>
</protein>
<keyword evidence="1" id="KW-0813">Transport</keyword>
<gene>
    <name evidence="5" type="ORF">SAMN02745975_01702</name>
</gene>
<evidence type="ECO:0000256" key="3">
    <source>
        <dbReference type="ARBA" id="ARBA00022840"/>
    </source>
</evidence>
<organism evidence="5 6">
    <name type="scientific">Geosporobacter subterraneus DSM 17957</name>
    <dbReference type="NCBI Taxonomy" id="1121919"/>
    <lineage>
        <taxon>Bacteria</taxon>
        <taxon>Bacillati</taxon>
        <taxon>Bacillota</taxon>
        <taxon>Clostridia</taxon>
        <taxon>Peptostreptococcales</taxon>
        <taxon>Thermotaleaceae</taxon>
        <taxon>Geosporobacter</taxon>
    </lineage>
</organism>
<dbReference type="Proteomes" id="UP000184536">
    <property type="component" value="Unassembled WGS sequence"/>
</dbReference>
<dbReference type="InterPro" id="IPR027417">
    <property type="entry name" value="P-loop_NTPase"/>
</dbReference>
<evidence type="ECO:0000256" key="2">
    <source>
        <dbReference type="ARBA" id="ARBA00022741"/>
    </source>
</evidence>
<proteinExistence type="predicted"/>
<dbReference type="AlphaFoldDB" id="A0A1M6I0U3"/>
<feature type="domain" description="ABC transporter" evidence="4">
    <location>
        <begin position="3"/>
        <end position="223"/>
    </location>
</feature>
<name>A0A1M6I0U3_9FIRM</name>
<dbReference type="Gene3D" id="3.40.50.300">
    <property type="entry name" value="P-loop containing nucleotide triphosphate hydrolases"/>
    <property type="match status" value="1"/>
</dbReference>
<dbReference type="InterPro" id="IPR003439">
    <property type="entry name" value="ABC_transporter-like_ATP-bd"/>
</dbReference>
<dbReference type="PROSITE" id="PS50893">
    <property type="entry name" value="ABC_TRANSPORTER_2"/>
    <property type="match status" value="1"/>
</dbReference>